<protein>
    <submittedName>
        <fullName evidence="1">Uncharacterized protein</fullName>
    </submittedName>
</protein>
<accession>A0A0E9TIH6</accession>
<organism evidence="1">
    <name type="scientific">Anguilla anguilla</name>
    <name type="common">European freshwater eel</name>
    <name type="synonym">Muraena anguilla</name>
    <dbReference type="NCBI Taxonomy" id="7936"/>
    <lineage>
        <taxon>Eukaryota</taxon>
        <taxon>Metazoa</taxon>
        <taxon>Chordata</taxon>
        <taxon>Craniata</taxon>
        <taxon>Vertebrata</taxon>
        <taxon>Euteleostomi</taxon>
        <taxon>Actinopterygii</taxon>
        <taxon>Neopterygii</taxon>
        <taxon>Teleostei</taxon>
        <taxon>Anguilliformes</taxon>
        <taxon>Anguillidae</taxon>
        <taxon>Anguilla</taxon>
    </lineage>
</organism>
<proteinExistence type="predicted"/>
<reference evidence="1" key="2">
    <citation type="journal article" date="2015" name="Fish Shellfish Immunol.">
        <title>Early steps in the European eel (Anguilla anguilla)-Vibrio vulnificus interaction in the gills: Role of the RtxA13 toxin.</title>
        <authorList>
            <person name="Callol A."/>
            <person name="Pajuelo D."/>
            <person name="Ebbesson L."/>
            <person name="Teles M."/>
            <person name="MacKenzie S."/>
            <person name="Amaro C."/>
        </authorList>
    </citation>
    <scope>NUCLEOTIDE SEQUENCE</scope>
</reference>
<dbReference type="EMBL" id="GBXM01056049">
    <property type="protein sequence ID" value="JAH52528.1"/>
    <property type="molecule type" value="Transcribed_RNA"/>
</dbReference>
<evidence type="ECO:0000313" key="1">
    <source>
        <dbReference type="EMBL" id="JAH52528.1"/>
    </source>
</evidence>
<sequence length="15" mass="1687">MASLLMTHSMGFHHS</sequence>
<name>A0A0E9TIH6_ANGAN</name>
<reference evidence="1" key="1">
    <citation type="submission" date="2014-11" db="EMBL/GenBank/DDBJ databases">
        <authorList>
            <person name="Amaro Gonzalez C."/>
        </authorList>
    </citation>
    <scope>NUCLEOTIDE SEQUENCE</scope>
</reference>